<keyword evidence="6 8" id="KW-0472">Membrane</keyword>
<comment type="subcellular location">
    <subcellularLocation>
        <location evidence="1">Cell membrane</location>
        <topology evidence="1">Multi-pass membrane protein</topology>
    </subcellularLocation>
</comment>
<evidence type="ECO:0000313" key="11">
    <source>
        <dbReference type="Proteomes" id="UP001648503"/>
    </source>
</evidence>
<dbReference type="EMBL" id="JAFCIX010000575">
    <property type="protein sequence ID" value="KAH6586224.1"/>
    <property type="molecule type" value="Genomic_DNA"/>
</dbReference>
<feature type="transmembrane region" description="Helical" evidence="8">
    <location>
        <begin position="232"/>
        <end position="254"/>
    </location>
</feature>
<feature type="region of interest" description="Disordered" evidence="7">
    <location>
        <begin position="1"/>
        <end position="33"/>
    </location>
</feature>
<feature type="transmembrane region" description="Helical" evidence="8">
    <location>
        <begin position="200"/>
        <end position="220"/>
    </location>
</feature>
<feature type="domain" description="Major facilitator superfamily (MFS) profile" evidence="9">
    <location>
        <begin position="77"/>
        <end position="558"/>
    </location>
</feature>
<evidence type="ECO:0000256" key="8">
    <source>
        <dbReference type="SAM" id="Phobius"/>
    </source>
</evidence>
<feature type="transmembrane region" description="Helical" evidence="8">
    <location>
        <begin position="430"/>
        <end position="449"/>
    </location>
</feature>
<protein>
    <recommendedName>
        <fullName evidence="9">Major facilitator superfamily (MFS) profile domain-containing protein</fullName>
    </recommendedName>
</protein>
<evidence type="ECO:0000313" key="10">
    <source>
        <dbReference type="EMBL" id="KAH6586224.1"/>
    </source>
</evidence>
<feature type="transmembrane region" description="Helical" evidence="8">
    <location>
        <begin position="74"/>
        <end position="100"/>
    </location>
</feature>
<dbReference type="PROSITE" id="PS50850">
    <property type="entry name" value="MFS"/>
    <property type="match status" value="1"/>
</dbReference>
<dbReference type="SUPFAM" id="SSF103473">
    <property type="entry name" value="MFS general substrate transporter"/>
    <property type="match status" value="2"/>
</dbReference>
<feature type="transmembrane region" description="Helical" evidence="8">
    <location>
        <begin position="369"/>
        <end position="391"/>
    </location>
</feature>
<keyword evidence="5 8" id="KW-1133">Transmembrane helix</keyword>
<dbReference type="NCBIfam" id="TIGR00711">
    <property type="entry name" value="efflux_EmrB"/>
    <property type="match status" value="1"/>
</dbReference>
<evidence type="ECO:0000256" key="1">
    <source>
        <dbReference type="ARBA" id="ARBA00004651"/>
    </source>
</evidence>
<dbReference type="InterPro" id="IPR020846">
    <property type="entry name" value="MFS_dom"/>
</dbReference>
<dbReference type="InterPro" id="IPR036259">
    <property type="entry name" value="MFS_trans_sf"/>
</dbReference>
<name>A0ABQ8ET92_9FUNG</name>
<dbReference type="Gene3D" id="1.20.1720.10">
    <property type="entry name" value="Multidrug resistance protein D"/>
    <property type="match status" value="1"/>
</dbReference>
<dbReference type="Pfam" id="PF07690">
    <property type="entry name" value="MFS_1"/>
    <property type="match status" value="1"/>
</dbReference>
<dbReference type="CDD" id="cd17502">
    <property type="entry name" value="MFS_Azr1_MDR_like"/>
    <property type="match status" value="1"/>
</dbReference>
<feature type="transmembrane region" description="Helical" evidence="8">
    <location>
        <begin position="112"/>
        <end position="131"/>
    </location>
</feature>
<feature type="compositionally biased region" description="Low complexity" evidence="7">
    <location>
        <begin position="7"/>
        <end position="24"/>
    </location>
</feature>
<evidence type="ECO:0000256" key="4">
    <source>
        <dbReference type="ARBA" id="ARBA00022692"/>
    </source>
</evidence>
<feature type="transmembrane region" description="Helical" evidence="8">
    <location>
        <begin position="461"/>
        <end position="487"/>
    </location>
</feature>
<organism evidence="10 11">
    <name type="scientific">Batrachochytrium salamandrivorans</name>
    <dbReference type="NCBI Taxonomy" id="1357716"/>
    <lineage>
        <taxon>Eukaryota</taxon>
        <taxon>Fungi</taxon>
        <taxon>Fungi incertae sedis</taxon>
        <taxon>Chytridiomycota</taxon>
        <taxon>Chytridiomycota incertae sedis</taxon>
        <taxon>Chytridiomycetes</taxon>
        <taxon>Rhizophydiales</taxon>
        <taxon>Rhizophydiales incertae sedis</taxon>
        <taxon>Batrachochytrium</taxon>
    </lineage>
</organism>
<feature type="transmembrane region" description="Helical" evidence="8">
    <location>
        <begin position="167"/>
        <end position="188"/>
    </location>
</feature>
<accession>A0ABQ8ET92</accession>
<evidence type="ECO:0000256" key="2">
    <source>
        <dbReference type="ARBA" id="ARBA00022448"/>
    </source>
</evidence>
<dbReference type="PANTHER" id="PTHR23501:SF198">
    <property type="entry name" value="AZOLE RESISTANCE PROTEIN 1-RELATED"/>
    <property type="match status" value="1"/>
</dbReference>
<dbReference type="InterPro" id="IPR011701">
    <property type="entry name" value="MFS"/>
</dbReference>
<keyword evidence="4 8" id="KW-0812">Transmembrane</keyword>
<evidence type="ECO:0000259" key="9">
    <source>
        <dbReference type="PROSITE" id="PS50850"/>
    </source>
</evidence>
<feature type="transmembrane region" description="Helical" evidence="8">
    <location>
        <begin position="297"/>
        <end position="316"/>
    </location>
</feature>
<feature type="transmembrane region" description="Helical" evidence="8">
    <location>
        <begin position="143"/>
        <end position="161"/>
    </location>
</feature>
<sequence length="566" mass="59756">MPTAGPSTLNSSLTATTLPSSDTTGSVALSTSTEKHVKENMDIIVVVGPSDIANPSEDPNSPDYVKIKLTKSEFASVFIGLALAIFLASLDQTIVATAIPAILNDFHSLDKISWIGTSYLLTSTAFAPLYGKFADIFGRKPTFLFAVAIFEIGSLICGAANSIELLIVGRAVSGVGGGGIISLVLIIISDIVSFRDRGKYQGIIGAVFGLSSVLGPLLGGTFTDTLSWRWCFYINIPIGGITFAVILFLLRFPSTTGSAWSKLSRVDLLGTILIVATVICLLIPLQYGGGQWAWSDWRIIVMFIVALIFLALFIIVEIKVSSEPVIPPAMFENASVYALLTVAFLIGASFFGLVYFLPSYFQLVNGSTATQAGLATIPLVGGLVVMSIITGQLVSRFGYYKPFLFIGSILLTIGAVLISTLSQHSTHAEQIGYLLLAGLGVGCMIQIRTIGIQASVSPHNIAVATSSSTFFQSLGGSIGVAIVGTIFNNVLQSQLGPELAKAVSSNPDGIKHMSEAQRNVVLDGFTAAFGTSYKATIPLAAIIFLVAFVVKQKPPTAKLDTSVALE</sequence>
<feature type="transmembrane region" description="Helical" evidence="8">
    <location>
        <begin position="403"/>
        <end position="424"/>
    </location>
</feature>
<evidence type="ECO:0000256" key="7">
    <source>
        <dbReference type="SAM" id="MobiDB-lite"/>
    </source>
</evidence>
<feature type="transmembrane region" description="Helical" evidence="8">
    <location>
        <begin position="266"/>
        <end position="285"/>
    </location>
</feature>
<dbReference type="PRINTS" id="PR01036">
    <property type="entry name" value="TCRTETB"/>
</dbReference>
<feature type="transmembrane region" description="Helical" evidence="8">
    <location>
        <begin position="532"/>
        <end position="550"/>
    </location>
</feature>
<gene>
    <name evidence="10" type="ORF">BASA50_000689</name>
</gene>
<evidence type="ECO:0000256" key="5">
    <source>
        <dbReference type="ARBA" id="ARBA00022989"/>
    </source>
</evidence>
<dbReference type="PANTHER" id="PTHR23501">
    <property type="entry name" value="MAJOR FACILITATOR SUPERFAMILY"/>
    <property type="match status" value="1"/>
</dbReference>
<feature type="transmembrane region" description="Helical" evidence="8">
    <location>
        <begin position="336"/>
        <end position="357"/>
    </location>
</feature>
<dbReference type="Proteomes" id="UP001648503">
    <property type="component" value="Unassembled WGS sequence"/>
</dbReference>
<evidence type="ECO:0000256" key="6">
    <source>
        <dbReference type="ARBA" id="ARBA00023136"/>
    </source>
</evidence>
<comment type="caution">
    <text evidence="10">The sequence shown here is derived from an EMBL/GenBank/DDBJ whole genome shotgun (WGS) entry which is preliminary data.</text>
</comment>
<proteinExistence type="predicted"/>
<keyword evidence="3" id="KW-1003">Cell membrane</keyword>
<evidence type="ECO:0000256" key="3">
    <source>
        <dbReference type="ARBA" id="ARBA00022475"/>
    </source>
</evidence>
<keyword evidence="2" id="KW-0813">Transport</keyword>
<reference evidence="10 11" key="1">
    <citation type="submission" date="2021-02" db="EMBL/GenBank/DDBJ databases">
        <title>Variation within the Batrachochytrium salamandrivorans European outbreak.</title>
        <authorList>
            <person name="Kelly M."/>
            <person name="Pasmans F."/>
            <person name="Shea T.P."/>
            <person name="Munoz J.F."/>
            <person name="Carranza S."/>
            <person name="Cuomo C.A."/>
            <person name="Martel A."/>
        </authorList>
    </citation>
    <scope>NUCLEOTIDE SEQUENCE [LARGE SCALE GENOMIC DNA]</scope>
    <source>
        <strain evidence="10 11">AMFP18/2</strain>
    </source>
</reference>
<keyword evidence="11" id="KW-1185">Reference proteome</keyword>
<dbReference type="Gene3D" id="1.20.1250.20">
    <property type="entry name" value="MFS general substrate transporter like domains"/>
    <property type="match status" value="1"/>
</dbReference>
<dbReference type="InterPro" id="IPR004638">
    <property type="entry name" value="EmrB-like"/>
</dbReference>